<reference evidence="3 4" key="1">
    <citation type="submission" date="2019-10" db="EMBL/GenBank/DDBJ databases">
        <title>A soil myxobacterium in the family Polyangiaceae.</title>
        <authorList>
            <person name="Li Y."/>
            <person name="Wang J."/>
        </authorList>
    </citation>
    <scope>NUCLEOTIDE SEQUENCE [LARGE SCALE GENOMIC DNA]</scope>
    <source>
        <strain evidence="3 4">DSM 14734</strain>
    </source>
</reference>
<feature type="region of interest" description="Disordered" evidence="1">
    <location>
        <begin position="1"/>
        <end position="29"/>
    </location>
</feature>
<evidence type="ECO:0000259" key="2">
    <source>
        <dbReference type="PROSITE" id="PS50206"/>
    </source>
</evidence>
<dbReference type="InterPro" id="IPR036873">
    <property type="entry name" value="Rhodanese-like_dom_sf"/>
</dbReference>
<feature type="domain" description="Rhodanese" evidence="2">
    <location>
        <begin position="26"/>
        <end position="116"/>
    </location>
</feature>
<dbReference type="Proteomes" id="UP000440224">
    <property type="component" value="Unassembled WGS sequence"/>
</dbReference>
<dbReference type="InterPro" id="IPR052367">
    <property type="entry name" value="Thiosulfate_ST/Rhodanese-like"/>
</dbReference>
<dbReference type="PANTHER" id="PTHR45431:SF3">
    <property type="entry name" value="RHODANESE-LIKE DOMAIN-CONTAINING PROTEIN 15, CHLOROPLASTIC"/>
    <property type="match status" value="1"/>
</dbReference>
<proteinExistence type="predicted"/>
<dbReference type="SMART" id="SM00450">
    <property type="entry name" value="RHOD"/>
    <property type="match status" value="1"/>
</dbReference>
<dbReference type="RefSeq" id="WP_153817983.1">
    <property type="nucleotide sequence ID" value="NZ_WJIE01000001.1"/>
</dbReference>
<dbReference type="CDD" id="cd00158">
    <property type="entry name" value="RHOD"/>
    <property type="match status" value="1"/>
</dbReference>
<dbReference type="InterPro" id="IPR001763">
    <property type="entry name" value="Rhodanese-like_dom"/>
</dbReference>
<comment type="caution">
    <text evidence="3">The sequence shown here is derived from an EMBL/GenBank/DDBJ whole genome shotgun (WGS) entry which is preliminary data.</text>
</comment>
<dbReference type="AlphaFoldDB" id="A0A6N7PK00"/>
<dbReference type="PROSITE" id="PS50206">
    <property type="entry name" value="RHODANESE_3"/>
    <property type="match status" value="1"/>
</dbReference>
<dbReference type="Gene3D" id="3.40.250.10">
    <property type="entry name" value="Rhodanese-like domain"/>
    <property type="match status" value="1"/>
</dbReference>
<feature type="compositionally biased region" description="Polar residues" evidence="1">
    <location>
        <begin position="1"/>
        <end position="11"/>
    </location>
</feature>
<dbReference type="PANTHER" id="PTHR45431">
    <property type="entry name" value="RHODANESE-LIKE DOMAIN-CONTAINING PROTEIN 15, CHLOROPLASTIC"/>
    <property type="match status" value="1"/>
</dbReference>
<name>A0A6N7PK00_9BACT</name>
<keyword evidence="4" id="KW-1185">Reference proteome</keyword>
<evidence type="ECO:0000256" key="1">
    <source>
        <dbReference type="SAM" id="MobiDB-lite"/>
    </source>
</evidence>
<gene>
    <name evidence="3" type="ORF">GF068_04365</name>
</gene>
<evidence type="ECO:0000313" key="3">
    <source>
        <dbReference type="EMBL" id="MRG91156.1"/>
    </source>
</evidence>
<evidence type="ECO:0000313" key="4">
    <source>
        <dbReference type="Proteomes" id="UP000440224"/>
    </source>
</evidence>
<accession>A0A6N7PK00</accession>
<dbReference type="SUPFAM" id="SSF52821">
    <property type="entry name" value="Rhodanese/Cell cycle control phosphatase"/>
    <property type="match status" value="1"/>
</dbReference>
<feature type="compositionally biased region" description="Basic and acidic residues" evidence="1">
    <location>
        <begin position="16"/>
        <end position="25"/>
    </location>
</feature>
<organism evidence="3 4">
    <name type="scientific">Polyangium spumosum</name>
    <dbReference type="NCBI Taxonomy" id="889282"/>
    <lineage>
        <taxon>Bacteria</taxon>
        <taxon>Pseudomonadati</taxon>
        <taxon>Myxococcota</taxon>
        <taxon>Polyangia</taxon>
        <taxon>Polyangiales</taxon>
        <taxon>Polyangiaceae</taxon>
        <taxon>Polyangium</taxon>
    </lineage>
</organism>
<dbReference type="EMBL" id="WJIE01000001">
    <property type="protein sequence ID" value="MRG91156.1"/>
    <property type="molecule type" value="Genomic_DNA"/>
</dbReference>
<dbReference type="OrthoDB" id="285281at2"/>
<dbReference type="Pfam" id="PF00581">
    <property type="entry name" value="Rhodanese"/>
    <property type="match status" value="1"/>
</dbReference>
<sequence length="116" mass="12641">MPTLFERSTPNPAGYRDIHPKHLAETETGARLVDVREPHELRGDLGHVAGVENVPLARMGEAAARFRKDEHIVLVCRSGRRSGQAAEALAAAGFSYVMNLEGGMVAWNEAGLPVRR</sequence>
<protein>
    <submittedName>
        <fullName evidence="3">Rhodanese-like domain-containing protein</fullName>
    </submittedName>
</protein>